<dbReference type="InterPro" id="IPR038063">
    <property type="entry name" value="Transpep_catalytic_dom"/>
</dbReference>
<proteinExistence type="predicted"/>
<dbReference type="Pfam" id="PF03734">
    <property type="entry name" value="YkuD"/>
    <property type="match status" value="1"/>
</dbReference>
<dbReference type="SUPFAM" id="SSF141523">
    <property type="entry name" value="L,D-transpeptidase catalytic domain-like"/>
    <property type="match status" value="1"/>
</dbReference>
<keyword evidence="8" id="KW-0732">Signal</keyword>
<keyword evidence="5 6" id="KW-0961">Cell wall biogenesis/degradation</keyword>
<reference evidence="10 11" key="1">
    <citation type="submission" date="2023-07" db="EMBL/GenBank/DDBJ databases">
        <title>Sequencing the genomes of 1000 actinobacteria strains.</title>
        <authorList>
            <person name="Klenk H.-P."/>
        </authorList>
    </citation>
    <scope>NUCLEOTIDE SEQUENCE [LARGE SCALE GENOMIC DNA]</scope>
    <source>
        <strain evidence="10 11">DSM 43749</strain>
    </source>
</reference>
<gene>
    <name evidence="10" type="ORF">J2S66_006523</name>
</gene>
<protein>
    <submittedName>
        <fullName evidence="10">Lipoprotein-anchoring transpeptidase ErfK/SrfK</fullName>
    </submittedName>
</protein>
<accession>A0ABU1Q7N8</accession>
<evidence type="ECO:0000256" key="2">
    <source>
        <dbReference type="ARBA" id="ARBA00022679"/>
    </source>
</evidence>
<dbReference type="PANTHER" id="PTHR30582:SF33">
    <property type="entry name" value="EXPORTED PROTEIN"/>
    <property type="match status" value="1"/>
</dbReference>
<organism evidence="10 11">
    <name type="scientific">Saccharothrix longispora</name>
    <dbReference type="NCBI Taxonomy" id="33920"/>
    <lineage>
        <taxon>Bacteria</taxon>
        <taxon>Bacillati</taxon>
        <taxon>Actinomycetota</taxon>
        <taxon>Actinomycetes</taxon>
        <taxon>Pseudonocardiales</taxon>
        <taxon>Pseudonocardiaceae</taxon>
        <taxon>Saccharothrix</taxon>
    </lineage>
</organism>
<keyword evidence="3 6" id="KW-0133">Cell shape</keyword>
<dbReference type="Proteomes" id="UP001268819">
    <property type="component" value="Unassembled WGS sequence"/>
</dbReference>
<evidence type="ECO:0000256" key="8">
    <source>
        <dbReference type="SAM" id="SignalP"/>
    </source>
</evidence>
<evidence type="ECO:0000259" key="9">
    <source>
        <dbReference type="PROSITE" id="PS52029"/>
    </source>
</evidence>
<feature type="compositionally biased region" description="Pro residues" evidence="7">
    <location>
        <begin position="42"/>
        <end position="51"/>
    </location>
</feature>
<comment type="pathway">
    <text evidence="1 6">Cell wall biogenesis; peptidoglycan biosynthesis.</text>
</comment>
<keyword evidence="2" id="KW-0808">Transferase</keyword>
<dbReference type="PANTHER" id="PTHR30582">
    <property type="entry name" value="L,D-TRANSPEPTIDASE"/>
    <property type="match status" value="1"/>
</dbReference>
<evidence type="ECO:0000256" key="6">
    <source>
        <dbReference type="PROSITE-ProRule" id="PRU01373"/>
    </source>
</evidence>
<dbReference type="CDD" id="cd16913">
    <property type="entry name" value="YkuD_like"/>
    <property type="match status" value="1"/>
</dbReference>
<comment type="caution">
    <text evidence="10">The sequence shown here is derived from an EMBL/GenBank/DDBJ whole genome shotgun (WGS) entry which is preliminary data.</text>
</comment>
<dbReference type="PROSITE" id="PS52029">
    <property type="entry name" value="LD_TPASE"/>
    <property type="match status" value="1"/>
</dbReference>
<evidence type="ECO:0000313" key="10">
    <source>
        <dbReference type="EMBL" id="MDR6598139.1"/>
    </source>
</evidence>
<dbReference type="PROSITE" id="PS51257">
    <property type="entry name" value="PROKAR_LIPOPROTEIN"/>
    <property type="match status" value="1"/>
</dbReference>
<name>A0ABU1Q7N8_9PSEU</name>
<feature type="compositionally biased region" description="Low complexity" evidence="7">
    <location>
        <begin position="24"/>
        <end position="41"/>
    </location>
</feature>
<dbReference type="EMBL" id="JAVDSG010000001">
    <property type="protein sequence ID" value="MDR6598139.1"/>
    <property type="molecule type" value="Genomic_DNA"/>
</dbReference>
<evidence type="ECO:0000313" key="11">
    <source>
        <dbReference type="Proteomes" id="UP001268819"/>
    </source>
</evidence>
<feature type="compositionally biased region" description="Pro residues" evidence="7">
    <location>
        <begin position="72"/>
        <end position="82"/>
    </location>
</feature>
<keyword evidence="4 6" id="KW-0573">Peptidoglycan synthesis</keyword>
<dbReference type="Gene3D" id="2.40.440.10">
    <property type="entry name" value="L,D-transpeptidase catalytic domain-like"/>
    <property type="match status" value="1"/>
</dbReference>
<evidence type="ECO:0000256" key="4">
    <source>
        <dbReference type="ARBA" id="ARBA00022984"/>
    </source>
</evidence>
<keyword evidence="11" id="KW-1185">Reference proteome</keyword>
<feature type="chain" id="PRO_5046432116" evidence="8">
    <location>
        <begin position="23"/>
        <end position="200"/>
    </location>
</feature>
<keyword evidence="10" id="KW-0449">Lipoprotein</keyword>
<feature type="signal peptide" evidence="8">
    <location>
        <begin position="1"/>
        <end position="22"/>
    </location>
</feature>
<dbReference type="InterPro" id="IPR050979">
    <property type="entry name" value="LD-transpeptidase"/>
</dbReference>
<evidence type="ECO:0000256" key="3">
    <source>
        <dbReference type="ARBA" id="ARBA00022960"/>
    </source>
</evidence>
<dbReference type="InterPro" id="IPR005490">
    <property type="entry name" value="LD_TPept_cat_dom"/>
</dbReference>
<feature type="domain" description="L,D-TPase catalytic" evidence="9">
    <location>
        <begin position="92"/>
        <end position="199"/>
    </location>
</feature>
<dbReference type="RefSeq" id="WP_310312258.1">
    <property type="nucleotide sequence ID" value="NZ_BAAAXB010000001.1"/>
</dbReference>
<feature type="active site" description="Nucleophile" evidence="6">
    <location>
        <position position="175"/>
    </location>
</feature>
<sequence>MRAKTLVTAAIAVLATMTTACGAGGPTAAPSAASSTSAPTTPSVPPAPPAPSTSDNPAPSAPPAPAVTTTPEPQPAPAPPVTVPGTPCDITDGACVRLSTNESWLISGGEVSYGPVPTTSGRPGYETPVGTFPVLWQVRDDWSIPYDGPMPFSTYFVANGIAFHEGSLTEQSHGCIHLSREAASTYFEALSVGDRVQVTA</sequence>
<evidence type="ECO:0000256" key="1">
    <source>
        <dbReference type="ARBA" id="ARBA00004752"/>
    </source>
</evidence>
<feature type="active site" description="Proton donor/acceptor" evidence="6">
    <location>
        <position position="164"/>
    </location>
</feature>
<evidence type="ECO:0000256" key="7">
    <source>
        <dbReference type="SAM" id="MobiDB-lite"/>
    </source>
</evidence>
<evidence type="ECO:0000256" key="5">
    <source>
        <dbReference type="ARBA" id="ARBA00023316"/>
    </source>
</evidence>
<feature type="region of interest" description="Disordered" evidence="7">
    <location>
        <begin position="24"/>
        <end position="85"/>
    </location>
</feature>